<protein>
    <submittedName>
        <fullName evidence="1">Uncharacterized protein</fullName>
    </submittedName>
</protein>
<evidence type="ECO:0000313" key="1">
    <source>
        <dbReference type="EMBL" id="KDR09504.1"/>
    </source>
</evidence>
<name>A0A067QKR4_ZOONE</name>
<dbReference type="EMBL" id="KK853239">
    <property type="protein sequence ID" value="KDR09504.1"/>
    <property type="molecule type" value="Genomic_DNA"/>
</dbReference>
<dbReference type="OrthoDB" id="8195416at2759"/>
<reference evidence="1 2" key="1">
    <citation type="journal article" date="2014" name="Nat. Commun.">
        <title>Molecular traces of alternative social organization in a termite genome.</title>
        <authorList>
            <person name="Terrapon N."/>
            <person name="Li C."/>
            <person name="Robertson H.M."/>
            <person name="Ji L."/>
            <person name="Meng X."/>
            <person name="Booth W."/>
            <person name="Chen Z."/>
            <person name="Childers C.P."/>
            <person name="Glastad K.M."/>
            <person name="Gokhale K."/>
            <person name="Gowin J."/>
            <person name="Gronenberg W."/>
            <person name="Hermansen R.A."/>
            <person name="Hu H."/>
            <person name="Hunt B.G."/>
            <person name="Huylmans A.K."/>
            <person name="Khalil S.M."/>
            <person name="Mitchell R.D."/>
            <person name="Munoz-Torres M.C."/>
            <person name="Mustard J.A."/>
            <person name="Pan H."/>
            <person name="Reese J.T."/>
            <person name="Scharf M.E."/>
            <person name="Sun F."/>
            <person name="Vogel H."/>
            <person name="Xiao J."/>
            <person name="Yang W."/>
            <person name="Yang Z."/>
            <person name="Yang Z."/>
            <person name="Zhou J."/>
            <person name="Zhu J."/>
            <person name="Brent C.S."/>
            <person name="Elsik C.G."/>
            <person name="Goodisman M.A."/>
            <person name="Liberles D.A."/>
            <person name="Roe R.M."/>
            <person name="Vargo E.L."/>
            <person name="Vilcinskas A."/>
            <person name="Wang J."/>
            <person name="Bornberg-Bauer E."/>
            <person name="Korb J."/>
            <person name="Zhang G."/>
            <person name="Liebig J."/>
        </authorList>
    </citation>
    <scope>NUCLEOTIDE SEQUENCE [LARGE SCALE GENOMIC DNA]</scope>
    <source>
        <tissue evidence="1">Whole organism</tissue>
    </source>
</reference>
<accession>A0A067QKR4</accession>
<gene>
    <name evidence="1" type="ORF">L798_00845</name>
</gene>
<evidence type="ECO:0000313" key="2">
    <source>
        <dbReference type="Proteomes" id="UP000027135"/>
    </source>
</evidence>
<sequence>MKRLPMREEHYSKSLRNAEVFNKQVKRNKGAKTRKPMLDAEDICTPKRSKTVNLTSARFVFTEDCASTKPNRLSNCKWRKSANVINTKNQFGLLRDCQVKLERLSSEVLSRALSGEKVLKNAKMRPVTRMHYRYNCDSSSFFQKSVGKDCGTKQEIQGSLRLSEEGGDCNAQNCDNACKSDKIDSWGNVRCPLEGSCDFSESEEDWCGWWVRVDSLHDFYNADLYTISDGVTESRIIIWDNAFKAEVTSNNNSVQIPKQIGCVNKEIQEDTEEEWAGWNVLYVKRNISNMSSVNFSEEETDVQ</sequence>
<keyword evidence="2" id="KW-1185">Reference proteome</keyword>
<dbReference type="Proteomes" id="UP000027135">
    <property type="component" value="Unassembled WGS sequence"/>
</dbReference>
<dbReference type="InParanoid" id="A0A067QKR4"/>
<organism evidence="1 2">
    <name type="scientific">Zootermopsis nevadensis</name>
    <name type="common">Dampwood termite</name>
    <dbReference type="NCBI Taxonomy" id="136037"/>
    <lineage>
        <taxon>Eukaryota</taxon>
        <taxon>Metazoa</taxon>
        <taxon>Ecdysozoa</taxon>
        <taxon>Arthropoda</taxon>
        <taxon>Hexapoda</taxon>
        <taxon>Insecta</taxon>
        <taxon>Pterygota</taxon>
        <taxon>Neoptera</taxon>
        <taxon>Polyneoptera</taxon>
        <taxon>Dictyoptera</taxon>
        <taxon>Blattodea</taxon>
        <taxon>Blattoidea</taxon>
        <taxon>Termitoidae</taxon>
        <taxon>Termopsidae</taxon>
        <taxon>Zootermopsis</taxon>
    </lineage>
</organism>
<proteinExistence type="predicted"/>
<dbReference type="AlphaFoldDB" id="A0A067QKR4"/>